<feature type="repeat" description="WD" evidence="4">
    <location>
        <begin position="887"/>
        <end position="929"/>
    </location>
</feature>
<evidence type="ECO:0000256" key="4">
    <source>
        <dbReference type="PROSITE-ProRule" id="PRU00221"/>
    </source>
</evidence>
<reference evidence="8 9" key="1">
    <citation type="submission" date="2022-12" db="EMBL/GenBank/DDBJ databases">
        <title>Chromosome-level genome of Tegillarca granosa.</title>
        <authorList>
            <person name="Kim J."/>
        </authorList>
    </citation>
    <scope>NUCLEOTIDE SEQUENCE [LARGE SCALE GENOMIC DNA]</scope>
    <source>
        <strain evidence="8">Teg-2019</strain>
        <tissue evidence="8">Adductor muscle</tissue>
    </source>
</reference>
<feature type="repeat" description="WD" evidence="4">
    <location>
        <begin position="813"/>
        <end position="844"/>
    </location>
</feature>
<dbReference type="EMBL" id="JARBDR010000657">
    <property type="protein sequence ID" value="KAJ8309461.1"/>
    <property type="molecule type" value="Genomic_DNA"/>
</dbReference>
<organism evidence="8 9">
    <name type="scientific">Tegillarca granosa</name>
    <name type="common">Malaysian cockle</name>
    <name type="synonym">Anadara granosa</name>
    <dbReference type="NCBI Taxonomy" id="220873"/>
    <lineage>
        <taxon>Eukaryota</taxon>
        <taxon>Metazoa</taxon>
        <taxon>Spiralia</taxon>
        <taxon>Lophotrochozoa</taxon>
        <taxon>Mollusca</taxon>
        <taxon>Bivalvia</taxon>
        <taxon>Autobranchia</taxon>
        <taxon>Pteriomorphia</taxon>
        <taxon>Arcoida</taxon>
        <taxon>Arcoidea</taxon>
        <taxon>Arcidae</taxon>
        <taxon>Tegillarca</taxon>
    </lineage>
</organism>
<dbReference type="InterPro" id="IPR011047">
    <property type="entry name" value="Quinoprotein_ADH-like_sf"/>
</dbReference>
<dbReference type="Pfam" id="PF23414">
    <property type="entry name" value="Beta-prop_EML_2"/>
    <property type="match status" value="2"/>
</dbReference>
<dbReference type="PANTHER" id="PTHR13720">
    <property type="entry name" value="WD-40 REPEAT PROTEIN"/>
    <property type="match status" value="1"/>
</dbReference>
<evidence type="ECO:0000259" key="6">
    <source>
        <dbReference type="Pfam" id="PF23409"/>
    </source>
</evidence>
<dbReference type="Proteomes" id="UP001217089">
    <property type="component" value="Unassembled WGS sequence"/>
</dbReference>
<dbReference type="PROSITE" id="PS00678">
    <property type="entry name" value="WD_REPEATS_1"/>
    <property type="match status" value="1"/>
</dbReference>
<feature type="repeat" description="WD" evidence="4">
    <location>
        <begin position="369"/>
        <end position="401"/>
    </location>
</feature>
<protein>
    <recommendedName>
        <fullName evidence="10">Echinoderm microtubule-associated protein-like 6</fullName>
    </recommendedName>
</protein>
<evidence type="ECO:0008006" key="10">
    <source>
        <dbReference type="Google" id="ProtNLM"/>
    </source>
</evidence>
<evidence type="ECO:0000313" key="8">
    <source>
        <dbReference type="EMBL" id="KAJ8309461.1"/>
    </source>
</evidence>
<accession>A0ABQ9EZU1</accession>
<feature type="domain" description="EML-like second beta-propeller" evidence="7">
    <location>
        <begin position="138"/>
        <end position="402"/>
    </location>
</feature>
<evidence type="ECO:0000256" key="3">
    <source>
        <dbReference type="ARBA" id="ARBA00022737"/>
    </source>
</evidence>
<comment type="caution">
    <text evidence="8">The sequence shown here is derived from an EMBL/GenBank/DDBJ whole genome shotgun (WGS) entry which is preliminary data.</text>
</comment>
<feature type="repeat" description="WD" evidence="4">
    <location>
        <begin position="43"/>
        <end position="73"/>
    </location>
</feature>
<feature type="repeat" description="WD" evidence="4">
    <location>
        <begin position="1043"/>
        <end position="1085"/>
    </location>
</feature>
<dbReference type="InterPro" id="IPR036322">
    <property type="entry name" value="WD40_repeat_dom_sf"/>
</dbReference>
<dbReference type="InterPro" id="IPR005108">
    <property type="entry name" value="HELP"/>
</dbReference>
<feature type="region of interest" description="Disordered" evidence="5">
    <location>
        <begin position="1081"/>
        <end position="1108"/>
    </location>
</feature>
<dbReference type="InterPro" id="IPR055442">
    <property type="entry name" value="Beta-prop_EML-like_2nd"/>
</dbReference>
<evidence type="ECO:0000256" key="1">
    <source>
        <dbReference type="ARBA" id="ARBA00006489"/>
    </source>
</evidence>
<dbReference type="InterPro" id="IPR001680">
    <property type="entry name" value="WD40_rpt"/>
</dbReference>
<evidence type="ECO:0000256" key="2">
    <source>
        <dbReference type="ARBA" id="ARBA00022574"/>
    </source>
</evidence>
<name>A0ABQ9EZU1_TEGGR</name>
<feature type="domain" description="EML-like first beta-propeller" evidence="6">
    <location>
        <begin position="528"/>
        <end position="791"/>
    </location>
</feature>
<feature type="domain" description="EML-like first beta-propeller" evidence="6">
    <location>
        <begin position="1226"/>
        <end position="1494"/>
    </location>
</feature>
<evidence type="ECO:0000256" key="5">
    <source>
        <dbReference type="SAM" id="MobiDB-lite"/>
    </source>
</evidence>
<sequence length="1723" mass="190511">MVKLVKFRPVLCLGFGPEDTTYSGTLNGDVYIWKGNNLDRVIQAAHNGAIFTLDMSEDGFVTGGKDGVVKLWDSDFKSISSINLSNAPEGYKGLCVRSVCWRGDRVLIGTQDSEIFEVAVRERDKPQCLVQGHAEGELWALAVHPKKPIFVTGSDDQTLRLWSMNNFEILSKTTVDQKIRSCGFDLEGSQIALGMMDGSFMVLRSRDLSEVVHIKDRKEVIHELKYSPCGKFLAVASNDNFVDIYSVEQRYKQVGTCSGNSSFITHIDWSDDSKYLQTNSGAAERLFFRMPNGKHVTNRDEITNIHWYSFTGVLGPEVNGIWEKYTDTNDINATDAHYKAEVIVTGDDFGLVKLFKFPSLKKGAKFRKYVGHSAHVTNVRFSHDKMRVISTGGADHAVFQWRFLPEGAVGADDSLADPQSGYVDSNSEESDSDVSDIGEVDSDLEQEKQVSYDRLVGKEDAATLKKMMKEEMASGQKRKRGPIEGIKLQYVHGYRGYDCRNNLFYTQTGEVVYHVAAAGIIYNRDKNTQRFYTEHTDDILCLCIHPLKDIVATGQVGRDPAVHVWDTETLKTSSILKGQHQRGVCAVDFSGDGKKLASVGLDDNHCIVVWDWRKGEKLATTRGHKDKIFVIKWNPYDQNKLVTVGVKHIKFWTQAGGGFTSSRGTFGNVAKLCDMLCVTFGKTPDICYCGGSDGNVFIWNDVTLKKVVKAHEGPLFAMHSLDKGFVTGGKDGVVGLWDDQFERCLKTYGIKNNAIAQGSRGMLIKDCPAVRAIVLGHGKILVGTKNGEILEVDKGGPMNILTQGHMEGELWGLSVHPHKDICATVSDDKTLRIWDLSAEHKMINFKVLKQAGRCVTFSSDGKFLAVGLKDGSFTVISLDTMDDVTSFHHRKEEISDIKFSPDPSKYLAVASHDNFVDIYNVNAQKRVGTCKGASSYITHVDWDKSGKILMVNSGAKEQLFFEAPRGKRITLKNAEIEKIEWDRWTSVLGATCEGVWPPKSDVTDVNAACLTKDRQLLATADDFGFVKLFQYPVKGKFAKYKKYVGHSAHVTNVRWSYDDNLLVSVGGADTSVMVWKHGSAENRTTTCGDSDDSDTDSEEEGGYDSDVEREKNMDYGSKIYVNPIREKEGVKPHLQESVELDKPSVSRNATAPPKVQRSEVVPSGSKRKKITKVSVCIIAEDLQLEFIHGYRGFDSRNNLHYVNDGADVVFHAAGAGIVQNIASGAQSFYLGHTDDIICLDVNQHPKFKGIIATGQIGNPPSVHIWSAATKKTKSILRGEHSKGVCSVVFSCTGKYVLTVGLEDDHKVVVWRWQEGSKVASVPGHNQRIFRAEFRPDSESQFVTVGVKHVKFWNVAGSEIVGKRGILTDAGTGTQISRLQTMLSVAFGAGNLTYTGAMSGDVYVWKDHTLMRLVQKAHTGPVFTMFTTLRDGLIVTGGKEPPSRENGPVKLWDQEMKRCRAFPLHESGKKLDVVKSVCRTKGKILVGTKENDVIEVGEKNGTIQVLVAGHAEGEVWGLDQHPSSPRFLTASFDGTVRLWDISTKALVAKLEVGPARSVGFSADGDMIAVGLKNGEFIVLQTNGLKLWGRKRDRSGSINDVSTLGQEVIGIWPKDSSNGDVNCAHLSHQGKALATGDDFGYVKLFEFPCQDKHLMLPMLDLHMMIGSSSVQVEMIAVFLCGSVYRSEFRKMNHPTGYSVTCMAAIMETFRVVISVVSVQYILIVH</sequence>
<feature type="repeat" description="WD" evidence="4">
    <location>
        <begin position="1520"/>
        <end position="1548"/>
    </location>
</feature>
<dbReference type="Pfam" id="PF00400">
    <property type="entry name" value="WD40"/>
    <property type="match status" value="2"/>
</dbReference>
<keyword evidence="9" id="KW-1185">Reference proteome</keyword>
<dbReference type="SMART" id="SM00320">
    <property type="entry name" value="WD40"/>
    <property type="match status" value="25"/>
</dbReference>
<dbReference type="Pfam" id="PF03451">
    <property type="entry name" value="HELP"/>
    <property type="match status" value="2"/>
</dbReference>
<comment type="similarity">
    <text evidence="1">Belongs to the WD repeat EMAP family.</text>
</comment>
<feature type="region of interest" description="Disordered" evidence="5">
    <location>
        <begin position="1136"/>
        <end position="1163"/>
    </location>
</feature>
<dbReference type="InterPro" id="IPR050630">
    <property type="entry name" value="WD_repeat_EMAP"/>
</dbReference>
<feature type="compositionally biased region" description="Acidic residues" evidence="5">
    <location>
        <begin position="426"/>
        <end position="440"/>
    </location>
</feature>
<feature type="compositionally biased region" description="Acidic residues" evidence="5">
    <location>
        <begin position="1089"/>
        <end position="1105"/>
    </location>
</feature>
<keyword evidence="3" id="KW-0677">Repeat</keyword>
<evidence type="ECO:0000259" key="7">
    <source>
        <dbReference type="Pfam" id="PF23414"/>
    </source>
</evidence>
<dbReference type="PROSITE" id="PS50294">
    <property type="entry name" value="WD_REPEATS_REGION"/>
    <property type="match status" value="2"/>
</dbReference>
<dbReference type="PANTHER" id="PTHR13720:SF33">
    <property type="entry name" value="HELP DOMAIN-CONTAINING PROTEIN"/>
    <property type="match status" value="1"/>
</dbReference>
<dbReference type="InterPro" id="IPR019775">
    <property type="entry name" value="WD40_repeat_CS"/>
</dbReference>
<dbReference type="SUPFAM" id="SSF50998">
    <property type="entry name" value="Quinoprotein alcohol dehydrogenase-like"/>
    <property type="match status" value="1"/>
</dbReference>
<dbReference type="Gene3D" id="2.130.10.10">
    <property type="entry name" value="YVTN repeat-like/Quinoprotein amine dehydrogenase"/>
    <property type="match status" value="7"/>
</dbReference>
<dbReference type="InterPro" id="IPR015943">
    <property type="entry name" value="WD40/YVTN_repeat-like_dom_sf"/>
</dbReference>
<keyword evidence="2 4" id="KW-0853">WD repeat</keyword>
<dbReference type="SUPFAM" id="SSF50978">
    <property type="entry name" value="WD40 repeat-like"/>
    <property type="match status" value="3"/>
</dbReference>
<evidence type="ECO:0000313" key="9">
    <source>
        <dbReference type="Proteomes" id="UP001217089"/>
    </source>
</evidence>
<dbReference type="PROSITE" id="PS50082">
    <property type="entry name" value="WD_REPEATS_2"/>
    <property type="match status" value="7"/>
</dbReference>
<proteinExistence type="inferred from homology"/>
<feature type="region of interest" description="Disordered" evidence="5">
    <location>
        <begin position="415"/>
        <end position="440"/>
    </location>
</feature>
<feature type="domain" description="EML-like second beta-propeller" evidence="7">
    <location>
        <begin position="810"/>
        <end position="1077"/>
    </location>
</feature>
<dbReference type="InterPro" id="IPR055439">
    <property type="entry name" value="Beta-prop_EML_1st"/>
</dbReference>
<feature type="repeat" description="WD" evidence="4">
    <location>
        <begin position="140"/>
        <end position="172"/>
    </location>
</feature>
<gene>
    <name evidence="8" type="ORF">KUTeg_014335</name>
</gene>
<dbReference type="Pfam" id="PF23409">
    <property type="entry name" value="Beta-prop_EML"/>
    <property type="match status" value="2"/>
</dbReference>